<protein>
    <recommendedName>
        <fullName evidence="4">Sucrase</fullName>
    </recommendedName>
</protein>
<dbReference type="AlphaFoldDB" id="A0A9P4U2E7"/>
<evidence type="ECO:0000313" key="3">
    <source>
        <dbReference type="Proteomes" id="UP000800235"/>
    </source>
</evidence>
<evidence type="ECO:0000313" key="2">
    <source>
        <dbReference type="EMBL" id="KAF2434481.1"/>
    </source>
</evidence>
<reference evidence="2" key="1">
    <citation type="journal article" date="2020" name="Stud. Mycol.">
        <title>101 Dothideomycetes genomes: a test case for predicting lifestyles and emergence of pathogens.</title>
        <authorList>
            <person name="Haridas S."/>
            <person name="Albert R."/>
            <person name="Binder M."/>
            <person name="Bloem J."/>
            <person name="Labutti K."/>
            <person name="Salamov A."/>
            <person name="Andreopoulos B."/>
            <person name="Baker S."/>
            <person name="Barry K."/>
            <person name="Bills G."/>
            <person name="Bluhm B."/>
            <person name="Cannon C."/>
            <person name="Castanera R."/>
            <person name="Culley D."/>
            <person name="Daum C."/>
            <person name="Ezra D."/>
            <person name="Gonzalez J."/>
            <person name="Henrissat B."/>
            <person name="Kuo A."/>
            <person name="Liang C."/>
            <person name="Lipzen A."/>
            <person name="Lutzoni F."/>
            <person name="Magnuson J."/>
            <person name="Mondo S."/>
            <person name="Nolan M."/>
            <person name="Ohm R."/>
            <person name="Pangilinan J."/>
            <person name="Park H.-J."/>
            <person name="Ramirez L."/>
            <person name="Alfaro M."/>
            <person name="Sun H."/>
            <person name="Tritt A."/>
            <person name="Yoshinaga Y."/>
            <person name="Zwiers L.-H."/>
            <person name="Turgeon B."/>
            <person name="Goodwin S."/>
            <person name="Spatafora J."/>
            <person name="Crous P."/>
            <person name="Grigoriev I."/>
        </authorList>
    </citation>
    <scope>NUCLEOTIDE SEQUENCE</scope>
    <source>
        <strain evidence="2">CBS 130266</strain>
    </source>
</reference>
<sequence>MSSNSPSTAPRIPRSILPSKGKMAFLAKSLINKFTPSSSTTDLSTFTKARTPTTLFPVTDPEVDGEECLRDCDSCSVKYPRKFEVDEKEELFGHVNGWSRHVLCGTGRTDWVRDVSDEKGSLMEAFRTYNDKVENGKLMLSASNIPIDESPTVPNSSSVLLLPSFTIIENVTPTTIPDLITHILNPSVTNTTPLSPATQPHSNGTTTSSLPSQTHTNGDSHPPLPPPPTTSLPNSTSLPHGLTTRPCPHNYLILLCSQKTRDARCGQSAPLLLKEFERHLRPLGLQRDLHDTRPGGVGIYFISHVGGHKFAANVMIYRRATAPVLDGPACEIGVEGKDGKENGEGKGMGKGEAHRGLGAGQCIWLARVRPEDCENIVRYTVLQGKVLKPERQLRGGFDRSKGLASW</sequence>
<dbReference type="EMBL" id="MU007016">
    <property type="protein sequence ID" value="KAF2434481.1"/>
    <property type="molecule type" value="Genomic_DNA"/>
</dbReference>
<organism evidence="2 3">
    <name type="scientific">Tothia fuscella</name>
    <dbReference type="NCBI Taxonomy" id="1048955"/>
    <lineage>
        <taxon>Eukaryota</taxon>
        <taxon>Fungi</taxon>
        <taxon>Dikarya</taxon>
        <taxon>Ascomycota</taxon>
        <taxon>Pezizomycotina</taxon>
        <taxon>Dothideomycetes</taxon>
        <taxon>Pleosporomycetidae</taxon>
        <taxon>Venturiales</taxon>
        <taxon>Cylindrosympodiaceae</taxon>
        <taxon>Tothia</taxon>
    </lineage>
</organism>
<evidence type="ECO:0008006" key="4">
    <source>
        <dbReference type="Google" id="ProtNLM"/>
    </source>
</evidence>
<accession>A0A9P4U2E7</accession>
<dbReference type="OrthoDB" id="10253744at2759"/>
<dbReference type="InterPro" id="IPR009737">
    <property type="entry name" value="Aim32/Apd1-like"/>
</dbReference>
<dbReference type="SUPFAM" id="SSF52833">
    <property type="entry name" value="Thioredoxin-like"/>
    <property type="match status" value="1"/>
</dbReference>
<dbReference type="Pfam" id="PF06999">
    <property type="entry name" value="Suc_Fer-like"/>
    <property type="match status" value="1"/>
</dbReference>
<feature type="region of interest" description="Disordered" evidence="1">
    <location>
        <begin position="191"/>
        <end position="241"/>
    </location>
</feature>
<gene>
    <name evidence="2" type="ORF">EJ08DRAFT_675962</name>
</gene>
<dbReference type="CDD" id="cd03062">
    <property type="entry name" value="TRX_Fd_Sucrase"/>
    <property type="match status" value="1"/>
</dbReference>
<dbReference type="Proteomes" id="UP000800235">
    <property type="component" value="Unassembled WGS sequence"/>
</dbReference>
<evidence type="ECO:0000256" key="1">
    <source>
        <dbReference type="SAM" id="MobiDB-lite"/>
    </source>
</evidence>
<dbReference type="Gene3D" id="3.40.30.10">
    <property type="entry name" value="Glutaredoxin"/>
    <property type="match status" value="1"/>
</dbReference>
<dbReference type="PANTHER" id="PTHR31902:SF14">
    <property type="entry name" value="ACTIN PATCHES DISTAL PROTEIN 1"/>
    <property type="match status" value="1"/>
</dbReference>
<comment type="caution">
    <text evidence="2">The sequence shown here is derived from an EMBL/GenBank/DDBJ whole genome shotgun (WGS) entry which is preliminary data.</text>
</comment>
<proteinExistence type="predicted"/>
<dbReference type="PANTHER" id="PTHR31902">
    <property type="entry name" value="ACTIN PATCHES DISTAL PROTEIN 1"/>
    <property type="match status" value="1"/>
</dbReference>
<keyword evidence="3" id="KW-1185">Reference proteome</keyword>
<name>A0A9P4U2E7_9PEZI</name>
<dbReference type="InterPro" id="IPR036249">
    <property type="entry name" value="Thioredoxin-like_sf"/>
</dbReference>
<feature type="compositionally biased region" description="Polar residues" evidence="1">
    <location>
        <begin position="191"/>
        <end position="219"/>
    </location>
</feature>